<keyword evidence="13" id="KW-1185">Reference proteome</keyword>
<comment type="function">
    <text evidence="1 10">This enzyme is an effector of chloramphenicol resistance in bacteria.</text>
</comment>
<keyword evidence="7 10" id="KW-0046">Antibiotic resistance</keyword>
<feature type="active site" description="Proton acceptor" evidence="9">
    <location>
        <position position="189"/>
    </location>
</feature>
<evidence type="ECO:0000313" key="13">
    <source>
        <dbReference type="Proteomes" id="UP000070475"/>
    </source>
</evidence>
<dbReference type="OrthoDB" id="9801766at2"/>
<comment type="caution">
    <text evidence="12">The sequence shown here is derived from an EMBL/GenBank/DDBJ whole genome shotgun (WGS) entry which is preliminary data.</text>
</comment>
<keyword evidence="6 10" id="KW-0808">Transferase</keyword>
<dbReference type="GO" id="GO:0046677">
    <property type="term" value="P:response to antibiotic"/>
    <property type="evidence" value="ECO:0007669"/>
    <property type="project" value="UniProtKB-KW"/>
</dbReference>
<dbReference type="NCBIfam" id="NF000491">
    <property type="entry name" value="chloram_CatA"/>
    <property type="match status" value="1"/>
</dbReference>
<organism evidence="12 13">
    <name type="scientific">Paenibacillus riograndensis</name>
    <dbReference type="NCBI Taxonomy" id="483937"/>
    <lineage>
        <taxon>Bacteria</taxon>
        <taxon>Bacillati</taxon>
        <taxon>Bacillota</taxon>
        <taxon>Bacilli</taxon>
        <taxon>Bacillales</taxon>
        <taxon>Paenibacillaceae</taxon>
        <taxon>Paenibacillus</taxon>
        <taxon>Paenibacillus sonchi group</taxon>
    </lineage>
</organism>
<dbReference type="InterPro" id="IPR023213">
    <property type="entry name" value="CAT-like_dom_sf"/>
</dbReference>
<evidence type="ECO:0000313" key="12">
    <source>
        <dbReference type="EMBL" id="KWX70914.1"/>
    </source>
</evidence>
<dbReference type="PATRIC" id="fig|483937.3.peg.3101"/>
<dbReference type="SUPFAM" id="SSF52777">
    <property type="entry name" value="CoA-dependent acyltransferases"/>
    <property type="match status" value="1"/>
</dbReference>
<dbReference type="PANTHER" id="PTHR38474">
    <property type="entry name" value="SLR0299 PROTEIN"/>
    <property type="match status" value="1"/>
</dbReference>
<evidence type="ECO:0000256" key="11">
    <source>
        <dbReference type="RuleBase" id="RU004156"/>
    </source>
</evidence>
<dbReference type="PROSITE" id="PS00100">
    <property type="entry name" value="CAT"/>
    <property type="match status" value="1"/>
</dbReference>
<dbReference type="SMART" id="SM01059">
    <property type="entry name" value="CAT"/>
    <property type="match status" value="1"/>
</dbReference>
<evidence type="ECO:0000256" key="1">
    <source>
        <dbReference type="ARBA" id="ARBA00002150"/>
    </source>
</evidence>
<dbReference type="Pfam" id="PF00302">
    <property type="entry name" value="CAT"/>
    <property type="match status" value="1"/>
</dbReference>
<name>A0A132THZ2_9BACL</name>
<accession>A0A132THZ2</accession>
<comment type="catalytic activity">
    <reaction evidence="10">
        <text>chloramphenicol + acetyl-CoA = chloramphenicol 3-acetate + CoA</text>
        <dbReference type="Rhea" id="RHEA:18421"/>
        <dbReference type="ChEBI" id="CHEBI:16730"/>
        <dbReference type="ChEBI" id="CHEBI:17698"/>
        <dbReference type="ChEBI" id="CHEBI:57287"/>
        <dbReference type="ChEBI" id="CHEBI:57288"/>
        <dbReference type="EC" id="2.3.1.28"/>
    </reaction>
</comment>
<reference evidence="12 13" key="1">
    <citation type="submission" date="2015-08" db="EMBL/GenBank/DDBJ databases">
        <title>Genomes of Paenibacillus riograndensis.</title>
        <authorList>
            <person name="Sant'Anna F.H."/>
            <person name="Souza R."/>
            <person name="Ambrosini A."/>
            <person name="Bach E."/>
            <person name="Fernandes G."/>
            <person name="Balsanelli E."/>
            <person name="Baura V.A."/>
            <person name="Pedrosa F.O."/>
            <person name="Souza E.M."/>
            <person name="Passaglia L."/>
        </authorList>
    </citation>
    <scope>NUCLEOTIDE SEQUENCE [LARGE SCALE GENOMIC DNA]</scope>
    <source>
        <strain evidence="12 13">CAS34</strain>
    </source>
</reference>
<evidence type="ECO:0000256" key="8">
    <source>
        <dbReference type="ARBA" id="ARBA00023315"/>
    </source>
</evidence>
<dbReference type="EMBL" id="LIRB01000147">
    <property type="protein sequence ID" value="KWX70914.1"/>
    <property type="molecule type" value="Genomic_DNA"/>
</dbReference>
<dbReference type="Gene3D" id="3.30.559.10">
    <property type="entry name" value="Chloramphenicol acetyltransferase-like domain"/>
    <property type="match status" value="1"/>
</dbReference>
<comment type="subunit">
    <text evidence="3">Homotrimer.</text>
</comment>
<dbReference type="EC" id="2.3.1.28" evidence="4 10"/>
<protein>
    <recommendedName>
        <fullName evidence="5 10">Chloramphenicol acetyltransferase</fullName>
        <ecNumber evidence="4 10">2.3.1.28</ecNumber>
    </recommendedName>
</protein>
<proteinExistence type="inferred from homology"/>
<comment type="similarity">
    <text evidence="2 11">Belongs to the chloramphenicol acetyltransferase family.</text>
</comment>
<dbReference type="RefSeq" id="WP_060863096.1">
    <property type="nucleotide sequence ID" value="NZ_LIRB01000147.1"/>
</dbReference>
<keyword evidence="8 10" id="KW-0012">Acyltransferase</keyword>
<evidence type="ECO:0000256" key="2">
    <source>
        <dbReference type="ARBA" id="ARBA00010571"/>
    </source>
</evidence>
<evidence type="ECO:0000256" key="5">
    <source>
        <dbReference type="ARBA" id="ARBA00020291"/>
    </source>
</evidence>
<dbReference type="InterPro" id="IPR001707">
    <property type="entry name" value="Cmp_AcTrfase"/>
</dbReference>
<evidence type="ECO:0000256" key="4">
    <source>
        <dbReference type="ARBA" id="ARBA00013235"/>
    </source>
</evidence>
<evidence type="ECO:0000256" key="6">
    <source>
        <dbReference type="ARBA" id="ARBA00022679"/>
    </source>
</evidence>
<dbReference type="InterPro" id="IPR018372">
    <property type="entry name" value="Chloramphenicol_AcTrfase_AS"/>
</dbReference>
<dbReference type="PANTHER" id="PTHR38474:SF2">
    <property type="entry name" value="CHLORAMPHENICOL ACETYLTRANSFERASE"/>
    <property type="match status" value="1"/>
</dbReference>
<dbReference type="GO" id="GO:0008811">
    <property type="term" value="F:chloramphenicol O-acetyltransferase activity"/>
    <property type="evidence" value="ECO:0007669"/>
    <property type="project" value="UniProtKB-EC"/>
</dbReference>
<dbReference type="AlphaFoldDB" id="A0A132THZ2"/>
<sequence>MNFNMINRENWQRKEYFEHYLQQRTSFSITHNINISVLMENLKKKNYKLYPAFIYMVTQIVNSHIEFRTCFNAEGKLGYWSDVVPSYTIFDKSTSLFSSIWTLQLNSFNDFHAQYEKDVEKYSGTGKLFPKTPVPDNVLPISMLPWSSFTAFHLNINNNGDFLLPIITAGKYSKVTNEWLLPVSLQVHHAVSDGYHASVFIDALQRLAEESEMWL</sequence>
<evidence type="ECO:0000256" key="3">
    <source>
        <dbReference type="ARBA" id="ARBA00011233"/>
    </source>
</evidence>
<gene>
    <name evidence="12" type="ORF">AMQ84_28155</name>
</gene>
<evidence type="ECO:0000256" key="7">
    <source>
        <dbReference type="ARBA" id="ARBA00023251"/>
    </source>
</evidence>
<evidence type="ECO:0000256" key="9">
    <source>
        <dbReference type="PIRSR" id="PIRSR000440-1"/>
    </source>
</evidence>
<dbReference type="Proteomes" id="UP000070475">
    <property type="component" value="Unassembled WGS sequence"/>
</dbReference>
<evidence type="ECO:0000256" key="10">
    <source>
        <dbReference type="RuleBase" id="RU000503"/>
    </source>
</evidence>
<dbReference type="PIRSF" id="PIRSF000440">
    <property type="entry name" value="CAT"/>
    <property type="match status" value="1"/>
</dbReference>